<evidence type="ECO:0000256" key="1">
    <source>
        <dbReference type="SAM" id="MobiDB-lite"/>
    </source>
</evidence>
<name>A0AA39ZYH8_9PEZI</name>
<protein>
    <submittedName>
        <fullName evidence="2">Uncharacterized protein</fullName>
    </submittedName>
</protein>
<proteinExistence type="predicted"/>
<feature type="region of interest" description="Disordered" evidence="1">
    <location>
        <begin position="393"/>
        <end position="462"/>
    </location>
</feature>
<feature type="compositionally biased region" description="Low complexity" evidence="1">
    <location>
        <begin position="201"/>
        <end position="223"/>
    </location>
</feature>
<feature type="region of interest" description="Disordered" evidence="1">
    <location>
        <begin position="1"/>
        <end position="257"/>
    </location>
</feature>
<dbReference type="EMBL" id="JAUIRO010000007">
    <property type="protein sequence ID" value="KAK0705976.1"/>
    <property type="molecule type" value="Genomic_DNA"/>
</dbReference>
<gene>
    <name evidence="2" type="ORF">B0T26DRAFT_743471</name>
</gene>
<reference evidence="2" key="1">
    <citation type="submission" date="2023-06" db="EMBL/GenBank/DDBJ databases">
        <title>Genome-scale phylogeny and comparative genomics of the fungal order Sordariales.</title>
        <authorList>
            <consortium name="Lawrence Berkeley National Laboratory"/>
            <person name="Hensen N."/>
            <person name="Bonometti L."/>
            <person name="Westerberg I."/>
            <person name="Brannstrom I.O."/>
            <person name="Guillou S."/>
            <person name="Cros-Aarteil S."/>
            <person name="Calhoun S."/>
            <person name="Haridas S."/>
            <person name="Kuo A."/>
            <person name="Mondo S."/>
            <person name="Pangilinan J."/>
            <person name="Riley R."/>
            <person name="LaButti K."/>
            <person name="Andreopoulos B."/>
            <person name="Lipzen A."/>
            <person name="Chen C."/>
            <person name="Yanf M."/>
            <person name="Daum C."/>
            <person name="Ng V."/>
            <person name="Clum A."/>
            <person name="Steindorff A."/>
            <person name="Ohm R."/>
            <person name="Martin F."/>
            <person name="Silar P."/>
            <person name="Natvig D."/>
            <person name="Lalanne C."/>
            <person name="Gautier V."/>
            <person name="Ament-velasquez S.L."/>
            <person name="Kruys A."/>
            <person name="Hutchinson M.I."/>
            <person name="Powell A.J."/>
            <person name="Barry K."/>
            <person name="Miller A.N."/>
            <person name="Grigoriev I.V."/>
            <person name="Debuchy R."/>
            <person name="Gladieux P."/>
            <person name="Thoren M.H."/>
            <person name="Johannesson H."/>
        </authorList>
    </citation>
    <scope>NUCLEOTIDE SEQUENCE</scope>
    <source>
        <strain evidence="2">SMH2392-1A</strain>
    </source>
</reference>
<accession>A0AA39ZYH8</accession>
<feature type="compositionally biased region" description="Polar residues" evidence="1">
    <location>
        <begin position="141"/>
        <end position="166"/>
    </location>
</feature>
<feature type="compositionally biased region" description="Polar residues" evidence="1">
    <location>
        <begin position="224"/>
        <end position="248"/>
    </location>
</feature>
<sequence length="462" mass="46217">MPHFPSTFRSRRNSAPPLSPFDTADTMPDRAGRTGRRRPFSTLMKKLANLKGSAGDGTKQANAKHGADAKNRQSKNNSNNPYPQSGPVGLGVPIQDSHYSVSTSRSGRSSSITSIDQESGSVRLSTDGLPPPTAGGRSMAPTVSTDHTSTALSHGASSLAGTSRTANGGIDSRRGGDSTFSSPAPSVRSLTTTLTTIQSMAPNGAAPPQANGGNSNSSSTSPNQYAHQSQSNSQIIHFNQPFPTSSPASAIPAHLTPVISGGGGGGAASTTGHPTTYASATANNLLTDNASILTLASSSKRRRRRSFDTDASVRALAPSSLFGGSRESLPLSILSANMDAAPGGAAPTTPGLHRGPSGIANERTSIYSATGILASERNSFYAKPTIGGSTAAGAGVGATGGDAASVRSGLLGHGRPDSVSGSIGGGLVTATSPLASPRDKSGGSANGSGGADEKDGSAGTRV</sequence>
<evidence type="ECO:0000313" key="3">
    <source>
        <dbReference type="Proteomes" id="UP001172101"/>
    </source>
</evidence>
<feature type="compositionally biased region" description="Polar residues" evidence="1">
    <location>
        <begin position="74"/>
        <end position="83"/>
    </location>
</feature>
<feature type="compositionally biased region" description="Low complexity" evidence="1">
    <location>
        <begin position="100"/>
        <end position="115"/>
    </location>
</feature>
<keyword evidence="3" id="KW-1185">Reference proteome</keyword>
<dbReference type="Proteomes" id="UP001172101">
    <property type="component" value="Unassembled WGS sequence"/>
</dbReference>
<dbReference type="AlphaFoldDB" id="A0AA39ZYH8"/>
<feature type="compositionally biased region" description="Polar residues" evidence="1">
    <location>
        <begin position="178"/>
        <end position="200"/>
    </location>
</feature>
<organism evidence="2 3">
    <name type="scientific">Lasiosphaeria miniovina</name>
    <dbReference type="NCBI Taxonomy" id="1954250"/>
    <lineage>
        <taxon>Eukaryota</taxon>
        <taxon>Fungi</taxon>
        <taxon>Dikarya</taxon>
        <taxon>Ascomycota</taxon>
        <taxon>Pezizomycotina</taxon>
        <taxon>Sordariomycetes</taxon>
        <taxon>Sordariomycetidae</taxon>
        <taxon>Sordariales</taxon>
        <taxon>Lasiosphaeriaceae</taxon>
        <taxon>Lasiosphaeria</taxon>
    </lineage>
</organism>
<evidence type="ECO:0000313" key="2">
    <source>
        <dbReference type="EMBL" id="KAK0705976.1"/>
    </source>
</evidence>
<comment type="caution">
    <text evidence="2">The sequence shown here is derived from an EMBL/GenBank/DDBJ whole genome shotgun (WGS) entry which is preliminary data.</text>
</comment>
<dbReference type="RefSeq" id="XP_060291070.1">
    <property type="nucleotide sequence ID" value="XM_060444264.1"/>
</dbReference>
<dbReference type="GeneID" id="85327534"/>